<sequence length="99" mass="11123">MNTTALTRARTARNEGREGVQIRWQLRQVMATREIWKGADLIRLLQERAGFEISSASMSALLNHQPSQVKWETLQALCTALRCTPNELFGVDAPVPTSK</sequence>
<comment type="caution">
    <text evidence="2">The sequence shown here is derived from an EMBL/GenBank/DDBJ whole genome shotgun (WGS) entry which is preliminary data.</text>
</comment>
<proteinExistence type="predicted"/>
<dbReference type="InterPro" id="IPR010982">
    <property type="entry name" value="Lambda_DNA-bd_dom_sf"/>
</dbReference>
<evidence type="ECO:0000313" key="3">
    <source>
        <dbReference type="Proteomes" id="UP000597656"/>
    </source>
</evidence>
<protein>
    <recommendedName>
        <fullName evidence="1">HTH cro/C1-type domain-containing protein</fullName>
    </recommendedName>
</protein>
<dbReference type="Proteomes" id="UP000597656">
    <property type="component" value="Unassembled WGS sequence"/>
</dbReference>
<gene>
    <name evidence="2" type="ORF">GCM10011609_17100</name>
</gene>
<dbReference type="RefSeq" id="WP_229693185.1">
    <property type="nucleotide sequence ID" value="NZ_BMNC01000002.1"/>
</dbReference>
<accession>A0ABQ2HJE8</accession>
<feature type="domain" description="HTH cro/C1-type" evidence="1">
    <location>
        <begin position="26"/>
        <end position="91"/>
    </location>
</feature>
<name>A0ABQ2HJE8_9PSEU</name>
<organism evidence="2 3">
    <name type="scientific">Lentzea pudingi</name>
    <dbReference type="NCBI Taxonomy" id="1789439"/>
    <lineage>
        <taxon>Bacteria</taxon>
        <taxon>Bacillati</taxon>
        <taxon>Actinomycetota</taxon>
        <taxon>Actinomycetes</taxon>
        <taxon>Pseudonocardiales</taxon>
        <taxon>Pseudonocardiaceae</taxon>
        <taxon>Lentzea</taxon>
    </lineage>
</organism>
<dbReference type="SUPFAM" id="SSF47413">
    <property type="entry name" value="lambda repressor-like DNA-binding domains"/>
    <property type="match status" value="1"/>
</dbReference>
<evidence type="ECO:0000259" key="1">
    <source>
        <dbReference type="Pfam" id="PF13443"/>
    </source>
</evidence>
<evidence type="ECO:0000313" key="2">
    <source>
        <dbReference type="EMBL" id="GGM81674.1"/>
    </source>
</evidence>
<dbReference type="EMBL" id="BMNC01000002">
    <property type="protein sequence ID" value="GGM81674.1"/>
    <property type="molecule type" value="Genomic_DNA"/>
</dbReference>
<dbReference type="Pfam" id="PF13443">
    <property type="entry name" value="HTH_26"/>
    <property type="match status" value="1"/>
</dbReference>
<keyword evidence="3" id="KW-1185">Reference proteome</keyword>
<reference evidence="3" key="1">
    <citation type="journal article" date="2019" name="Int. J. Syst. Evol. Microbiol.">
        <title>The Global Catalogue of Microorganisms (GCM) 10K type strain sequencing project: providing services to taxonomists for standard genome sequencing and annotation.</title>
        <authorList>
            <consortium name="The Broad Institute Genomics Platform"/>
            <consortium name="The Broad Institute Genome Sequencing Center for Infectious Disease"/>
            <person name="Wu L."/>
            <person name="Ma J."/>
        </authorList>
    </citation>
    <scope>NUCLEOTIDE SEQUENCE [LARGE SCALE GENOMIC DNA]</scope>
    <source>
        <strain evidence="3">CGMCC 4.7319</strain>
    </source>
</reference>
<dbReference type="InterPro" id="IPR001387">
    <property type="entry name" value="Cro/C1-type_HTH"/>
</dbReference>